<feature type="domain" description="Amidase" evidence="9">
    <location>
        <begin position="25"/>
        <end position="465"/>
    </location>
</feature>
<dbReference type="InterPro" id="IPR000120">
    <property type="entry name" value="Amidase"/>
</dbReference>
<name>A0ABZ0QPD3_9FIRM</name>
<feature type="active site" description="Charge relay system" evidence="8">
    <location>
        <position position="80"/>
    </location>
</feature>
<comment type="function">
    <text evidence="6 8">Allows the formation of correctly charged Gln-tRNA(Gln) through the transamidation of misacylated Glu-tRNA(Gln) in organisms which lack glutaminyl-tRNA synthetase. The reaction takes place in the presence of glutamine and ATP through an activated gamma-phospho-Glu-tRNA(Gln).</text>
</comment>
<evidence type="ECO:0000256" key="4">
    <source>
        <dbReference type="ARBA" id="ARBA00022840"/>
    </source>
</evidence>
<dbReference type="PROSITE" id="PS00571">
    <property type="entry name" value="AMIDASES"/>
    <property type="match status" value="1"/>
</dbReference>
<comment type="subunit">
    <text evidence="8">Heterotrimer of A, B and C subunits.</text>
</comment>
<evidence type="ECO:0000256" key="5">
    <source>
        <dbReference type="ARBA" id="ARBA00022917"/>
    </source>
</evidence>
<dbReference type="InterPro" id="IPR036928">
    <property type="entry name" value="AS_sf"/>
</dbReference>
<evidence type="ECO:0000256" key="7">
    <source>
        <dbReference type="ARBA" id="ARBA00047407"/>
    </source>
</evidence>
<dbReference type="Gene3D" id="3.90.1300.10">
    <property type="entry name" value="Amidase signature (AS) domain"/>
    <property type="match status" value="1"/>
</dbReference>
<keyword evidence="11" id="KW-1185">Reference proteome</keyword>
<evidence type="ECO:0000256" key="8">
    <source>
        <dbReference type="HAMAP-Rule" id="MF_00120"/>
    </source>
</evidence>
<dbReference type="EC" id="6.3.5.7" evidence="8"/>
<gene>
    <name evidence="8 10" type="primary">gatA</name>
    <name evidence="10" type="ORF">Q5761_01350</name>
</gene>
<dbReference type="Proteomes" id="UP001304683">
    <property type="component" value="Chromosome"/>
</dbReference>
<dbReference type="RefSeq" id="WP_318750891.1">
    <property type="nucleotide sequence ID" value="NZ_CP132508.1"/>
</dbReference>
<evidence type="ECO:0000313" key="11">
    <source>
        <dbReference type="Proteomes" id="UP001304683"/>
    </source>
</evidence>
<dbReference type="EMBL" id="CP132508">
    <property type="protein sequence ID" value="WPD19346.1"/>
    <property type="molecule type" value="Genomic_DNA"/>
</dbReference>
<dbReference type="SUPFAM" id="SSF75304">
    <property type="entry name" value="Amidase signature (AS) enzymes"/>
    <property type="match status" value="1"/>
</dbReference>
<dbReference type="PIRSF" id="PIRSF001221">
    <property type="entry name" value="Amidase_fungi"/>
    <property type="match status" value="1"/>
</dbReference>
<reference evidence="10 11" key="1">
    <citation type="submission" date="2023-08" db="EMBL/GenBank/DDBJ databases">
        <title>Genome sequence of Thermaerobacter compostii strain Ins1, a spore-forming filamentous bacterium isolated from a deep geothermal reservoir.</title>
        <authorList>
            <person name="Bregnard D."/>
            <person name="Gonzalez D."/>
            <person name="Junier P."/>
        </authorList>
    </citation>
    <scope>NUCLEOTIDE SEQUENCE [LARGE SCALE GENOMIC DNA]</scope>
    <source>
        <strain evidence="10 11">Ins1</strain>
    </source>
</reference>
<dbReference type="NCBIfam" id="TIGR00132">
    <property type="entry name" value="gatA"/>
    <property type="match status" value="1"/>
</dbReference>
<dbReference type="InterPro" id="IPR020556">
    <property type="entry name" value="Amidase_CS"/>
</dbReference>
<dbReference type="PANTHER" id="PTHR11895:SF151">
    <property type="entry name" value="GLUTAMYL-TRNA(GLN) AMIDOTRANSFERASE SUBUNIT A"/>
    <property type="match status" value="1"/>
</dbReference>
<evidence type="ECO:0000256" key="3">
    <source>
        <dbReference type="ARBA" id="ARBA00022741"/>
    </source>
</evidence>
<evidence type="ECO:0000256" key="6">
    <source>
        <dbReference type="ARBA" id="ARBA00025295"/>
    </source>
</evidence>
<comment type="catalytic activity">
    <reaction evidence="7 8">
        <text>L-glutamyl-tRNA(Gln) + L-glutamine + ATP + H2O = L-glutaminyl-tRNA(Gln) + L-glutamate + ADP + phosphate + H(+)</text>
        <dbReference type="Rhea" id="RHEA:17521"/>
        <dbReference type="Rhea" id="RHEA-COMP:9681"/>
        <dbReference type="Rhea" id="RHEA-COMP:9684"/>
        <dbReference type="ChEBI" id="CHEBI:15377"/>
        <dbReference type="ChEBI" id="CHEBI:15378"/>
        <dbReference type="ChEBI" id="CHEBI:29985"/>
        <dbReference type="ChEBI" id="CHEBI:30616"/>
        <dbReference type="ChEBI" id="CHEBI:43474"/>
        <dbReference type="ChEBI" id="CHEBI:58359"/>
        <dbReference type="ChEBI" id="CHEBI:78520"/>
        <dbReference type="ChEBI" id="CHEBI:78521"/>
        <dbReference type="ChEBI" id="CHEBI:456216"/>
        <dbReference type="EC" id="6.3.5.7"/>
    </reaction>
</comment>
<organism evidence="10 11">
    <name type="scientific">Thermaerobacter composti</name>
    <dbReference type="NCBI Taxonomy" id="554949"/>
    <lineage>
        <taxon>Bacteria</taxon>
        <taxon>Bacillati</taxon>
        <taxon>Bacillota</taxon>
        <taxon>Clostridia</taxon>
        <taxon>Eubacteriales</taxon>
        <taxon>Clostridiales Family XVII. Incertae Sedis</taxon>
        <taxon>Thermaerobacter</taxon>
    </lineage>
</organism>
<protein>
    <recommendedName>
        <fullName evidence="8">Glutamyl-tRNA(Gln) amidotransferase subunit A</fullName>
        <shortName evidence="8">Glu-ADT subunit A</shortName>
        <ecNumber evidence="8">6.3.5.7</ecNumber>
    </recommendedName>
</protein>
<evidence type="ECO:0000313" key="10">
    <source>
        <dbReference type="EMBL" id="WPD19346.1"/>
    </source>
</evidence>
<dbReference type="Pfam" id="PF01425">
    <property type="entry name" value="Amidase"/>
    <property type="match status" value="1"/>
</dbReference>
<keyword evidence="5 8" id="KW-0648">Protein biosynthesis</keyword>
<dbReference type="PANTHER" id="PTHR11895">
    <property type="entry name" value="TRANSAMIDASE"/>
    <property type="match status" value="1"/>
</dbReference>
<sequence length="488" mass="51715">MDELCYEPVHRLAQRLAAGEVSARELTQAFLDRIQALDGTVGAYLTVTAELALRQAREEDERRRRGEPVGPLSGIPVAVKDNLCIQGVPTTAASRLLAGYRPPYTATAVQRLRRAGAVILGKTNMDEFAMGSSTENSAFRTTRNPWDLGRVPGGSSGGSAAAVAAGEAAAALGSDTGGSIRQPAAFCGVVGLKPTYGRVSRYGLIAFASSLDQIGPLTRDVTDAALVLEAIAGPDPADATSAPVPVPSWREALTGEVKGLRIGLPREFFGDAVEAAVAGAVRAAVERLVADGATAEETSLPSAEHALPAYYLIATAEASSNLARYDGVRYGNRADADTVEGMYLETRKQFGAEVKRRILLGTFALREGYADAYYRKALQVRRLIKDDFDRLFATFDVLITPTSPVVAFPLGARTEDPLAMYAADICTLPVNLAGLPAVSVPCGFVDGLPVGLQVIGRPFAEDTVLRVAYAIEQRLRLDLRPPVGRVAA</sequence>
<accession>A0ABZ0QPD3</accession>
<evidence type="ECO:0000256" key="2">
    <source>
        <dbReference type="ARBA" id="ARBA00022598"/>
    </source>
</evidence>
<comment type="similarity">
    <text evidence="1 8">Belongs to the amidase family. GatA subfamily.</text>
</comment>
<keyword evidence="2 8" id="KW-0436">Ligase</keyword>
<dbReference type="InterPro" id="IPR004412">
    <property type="entry name" value="GatA"/>
</dbReference>
<proteinExistence type="inferred from homology"/>
<evidence type="ECO:0000259" key="9">
    <source>
        <dbReference type="Pfam" id="PF01425"/>
    </source>
</evidence>
<feature type="active site" description="Acyl-ester intermediate" evidence="8">
    <location>
        <position position="179"/>
    </location>
</feature>
<dbReference type="HAMAP" id="MF_00120">
    <property type="entry name" value="GatA"/>
    <property type="match status" value="1"/>
</dbReference>
<dbReference type="InterPro" id="IPR023631">
    <property type="entry name" value="Amidase_dom"/>
</dbReference>
<keyword evidence="3 8" id="KW-0547">Nucleotide-binding</keyword>
<evidence type="ECO:0000256" key="1">
    <source>
        <dbReference type="ARBA" id="ARBA00008069"/>
    </source>
</evidence>
<keyword evidence="4 8" id="KW-0067">ATP-binding</keyword>
<feature type="active site" description="Charge relay system" evidence="8">
    <location>
        <position position="155"/>
    </location>
</feature>